<dbReference type="PROSITE" id="PS51755">
    <property type="entry name" value="OMPR_PHOB"/>
    <property type="match status" value="1"/>
</dbReference>
<name>A0ABY9S8Q7_9ENTR</name>
<dbReference type="Proteomes" id="UP001246690">
    <property type="component" value="Chromosome"/>
</dbReference>
<feature type="DNA-binding region" description="OmpR/PhoB-type" evidence="2">
    <location>
        <begin position="3"/>
        <end position="106"/>
    </location>
</feature>
<dbReference type="EMBL" id="CP133838">
    <property type="protein sequence ID" value="WMY73541.1"/>
    <property type="molecule type" value="Genomic_DNA"/>
</dbReference>
<proteinExistence type="predicted"/>
<accession>A0ABY9S8Q7</accession>
<evidence type="ECO:0000256" key="1">
    <source>
        <dbReference type="ARBA" id="ARBA00023125"/>
    </source>
</evidence>
<sequence length="275" mass="30996">MMKAFIINHSVRFDPRSRTLAPLEKPENKVQLHTPVSECLLLLLTHNGETLSHSYLSEEVWVKKGSYVTPNSLYQNIAAIRRGLKAVGLSEEMLKTVPKMGFQIYASLQEEELLPAESEGRTNDVLKGENGTEENHEPEPHDEIISEPTIEKSNTGFFGAQVNAFYLALAILFTFGCVHFYIQLGSINDPYSSYSHIGMINNCDVYSSYVGKEESSRVFNSFLIRSALSCQLGSKAYLTFNLNHRLSSLVLCDQSINNKNSYCRSFIYVDNKNDD</sequence>
<dbReference type="Pfam" id="PF00486">
    <property type="entry name" value="Trans_reg_C"/>
    <property type="match status" value="1"/>
</dbReference>
<evidence type="ECO:0000256" key="2">
    <source>
        <dbReference type="PROSITE-ProRule" id="PRU01091"/>
    </source>
</evidence>
<evidence type="ECO:0000313" key="6">
    <source>
        <dbReference type="EMBL" id="WMY73541.1"/>
    </source>
</evidence>
<feature type="region of interest" description="Disordered" evidence="3">
    <location>
        <begin position="117"/>
        <end position="141"/>
    </location>
</feature>
<dbReference type="SUPFAM" id="SSF46894">
    <property type="entry name" value="C-terminal effector domain of the bipartite response regulators"/>
    <property type="match status" value="1"/>
</dbReference>
<dbReference type="InterPro" id="IPR001867">
    <property type="entry name" value="OmpR/PhoB-type_DNA-bd"/>
</dbReference>
<keyword evidence="4" id="KW-0812">Transmembrane</keyword>
<feature type="domain" description="OmpR/PhoB-type" evidence="5">
    <location>
        <begin position="3"/>
        <end position="106"/>
    </location>
</feature>
<keyword evidence="4" id="KW-1133">Transmembrane helix</keyword>
<evidence type="ECO:0000256" key="3">
    <source>
        <dbReference type="SAM" id="MobiDB-lite"/>
    </source>
</evidence>
<reference evidence="6 7" key="1">
    <citation type="submission" date="2023-09" db="EMBL/GenBank/DDBJ databases">
        <title>Buttiauxella selenatireducens sp. nov., isolated from the rhizosphere of Cardamine hupingshanesis.</title>
        <authorList>
            <person name="Zhang S."/>
            <person name="Xu Z."/>
            <person name="Wang H."/>
            <person name="Guo Y."/>
        </authorList>
    </citation>
    <scope>NUCLEOTIDE SEQUENCE [LARGE SCALE GENOMIC DNA]</scope>
    <source>
        <strain evidence="6 7">R73</strain>
    </source>
</reference>
<evidence type="ECO:0000256" key="4">
    <source>
        <dbReference type="SAM" id="Phobius"/>
    </source>
</evidence>
<gene>
    <name evidence="6" type="ORF">RHD99_19130</name>
</gene>
<keyword evidence="4" id="KW-0472">Membrane</keyword>
<organism evidence="6 7">
    <name type="scientific">Buttiauxella selenatireducens</name>
    <dbReference type="NCBI Taxonomy" id="3073902"/>
    <lineage>
        <taxon>Bacteria</taxon>
        <taxon>Pseudomonadati</taxon>
        <taxon>Pseudomonadota</taxon>
        <taxon>Gammaproteobacteria</taxon>
        <taxon>Enterobacterales</taxon>
        <taxon>Enterobacteriaceae</taxon>
        <taxon>Buttiauxella</taxon>
    </lineage>
</organism>
<evidence type="ECO:0000313" key="7">
    <source>
        <dbReference type="Proteomes" id="UP001246690"/>
    </source>
</evidence>
<dbReference type="Gene3D" id="1.10.10.10">
    <property type="entry name" value="Winged helix-like DNA-binding domain superfamily/Winged helix DNA-binding domain"/>
    <property type="match status" value="1"/>
</dbReference>
<feature type="transmembrane region" description="Helical" evidence="4">
    <location>
        <begin position="164"/>
        <end position="182"/>
    </location>
</feature>
<keyword evidence="7" id="KW-1185">Reference proteome</keyword>
<feature type="compositionally biased region" description="Basic and acidic residues" evidence="3">
    <location>
        <begin position="118"/>
        <end position="127"/>
    </location>
</feature>
<protein>
    <submittedName>
        <fullName evidence="6">Winged helix-turn-helix domain-containing protein</fullName>
    </submittedName>
</protein>
<evidence type="ECO:0000259" key="5">
    <source>
        <dbReference type="PROSITE" id="PS51755"/>
    </source>
</evidence>
<dbReference type="SMART" id="SM00862">
    <property type="entry name" value="Trans_reg_C"/>
    <property type="match status" value="1"/>
</dbReference>
<dbReference type="RefSeq" id="WP_309875945.1">
    <property type="nucleotide sequence ID" value="NZ_CP133838.1"/>
</dbReference>
<dbReference type="InterPro" id="IPR036388">
    <property type="entry name" value="WH-like_DNA-bd_sf"/>
</dbReference>
<keyword evidence="1 2" id="KW-0238">DNA-binding</keyword>
<dbReference type="InterPro" id="IPR016032">
    <property type="entry name" value="Sig_transdc_resp-reg_C-effctor"/>
</dbReference>